<name>A0A6I2NNV8_PARDI</name>
<dbReference type="GO" id="GO:0043190">
    <property type="term" value="C:ATP-binding cassette (ABC) transporter complex"/>
    <property type="evidence" value="ECO:0007669"/>
    <property type="project" value="InterPro"/>
</dbReference>
<dbReference type="GO" id="GO:0015226">
    <property type="term" value="F:carnitine transmembrane transporter activity"/>
    <property type="evidence" value="ECO:0007669"/>
    <property type="project" value="TreeGrafter"/>
</dbReference>
<dbReference type="AlphaFoldDB" id="A0A6I2NNV8"/>
<dbReference type="CDD" id="cd13639">
    <property type="entry name" value="PBP2_OpuAC_like"/>
    <property type="match status" value="1"/>
</dbReference>
<dbReference type="PANTHER" id="PTHR47737">
    <property type="entry name" value="GLYCINE BETAINE/PROLINE BETAINE TRANSPORT SYSTEM PERMEASE PROTEIN PROW"/>
    <property type="match status" value="1"/>
</dbReference>
<organism evidence="6 7">
    <name type="scientific">Parabacteroides distasonis</name>
    <dbReference type="NCBI Taxonomy" id="823"/>
    <lineage>
        <taxon>Bacteria</taxon>
        <taxon>Pseudomonadati</taxon>
        <taxon>Bacteroidota</taxon>
        <taxon>Bacteroidia</taxon>
        <taxon>Bacteroidales</taxon>
        <taxon>Tannerellaceae</taxon>
        <taxon>Parabacteroides</taxon>
    </lineage>
</organism>
<keyword evidence="2" id="KW-0813">Transport</keyword>
<dbReference type="SUPFAM" id="SSF53850">
    <property type="entry name" value="Periplasmic binding protein-like II"/>
    <property type="match status" value="1"/>
</dbReference>
<evidence type="ECO:0000256" key="3">
    <source>
        <dbReference type="ARBA" id="ARBA00022475"/>
    </source>
</evidence>
<comment type="caution">
    <text evidence="6">The sequence shown here is derived from an EMBL/GenBank/DDBJ whole genome shotgun (WGS) entry which is preliminary data.</text>
</comment>
<comment type="subcellular location">
    <subcellularLocation>
        <location evidence="1">Cell membrane</location>
    </subcellularLocation>
</comment>
<evidence type="ECO:0000256" key="1">
    <source>
        <dbReference type="ARBA" id="ARBA00004236"/>
    </source>
</evidence>
<dbReference type="EMBL" id="WKNE01000010">
    <property type="protein sequence ID" value="MRZ55874.1"/>
    <property type="molecule type" value="Genomic_DNA"/>
</dbReference>
<keyword evidence="4" id="KW-0472">Membrane</keyword>
<accession>A0A6I2NNV8</accession>
<dbReference type="Proteomes" id="UP000432516">
    <property type="component" value="Unassembled WGS sequence"/>
</dbReference>
<evidence type="ECO:0000313" key="6">
    <source>
        <dbReference type="EMBL" id="MRZ55874.1"/>
    </source>
</evidence>
<dbReference type="Gene3D" id="3.40.190.100">
    <property type="entry name" value="Glycine betaine-binding periplasmic protein, domain 2"/>
    <property type="match status" value="1"/>
</dbReference>
<dbReference type="GO" id="GO:0015871">
    <property type="term" value="P:choline transport"/>
    <property type="evidence" value="ECO:0007669"/>
    <property type="project" value="TreeGrafter"/>
</dbReference>
<keyword evidence="3" id="KW-1003">Cell membrane</keyword>
<dbReference type="GO" id="GO:0005275">
    <property type="term" value="F:amine transmembrane transporter activity"/>
    <property type="evidence" value="ECO:0007669"/>
    <property type="project" value="TreeGrafter"/>
</dbReference>
<dbReference type="InterPro" id="IPR007210">
    <property type="entry name" value="ABC_Gly_betaine_transp_sub-bd"/>
</dbReference>
<evidence type="ECO:0000256" key="2">
    <source>
        <dbReference type="ARBA" id="ARBA00022448"/>
    </source>
</evidence>
<dbReference type="PANTHER" id="PTHR47737:SF1">
    <property type="entry name" value="GLYCINE BETAINE_PROLINE BETAINE TRANSPORT SYSTEM PERMEASE PROTEIN PROW"/>
    <property type="match status" value="1"/>
</dbReference>
<reference evidence="6 7" key="1">
    <citation type="journal article" date="2019" name="Nat. Med.">
        <title>A library of human gut bacterial isolates paired with longitudinal multiomics data enables mechanistic microbiome research.</title>
        <authorList>
            <person name="Poyet M."/>
            <person name="Groussin M."/>
            <person name="Gibbons S.M."/>
            <person name="Avila-Pacheco J."/>
            <person name="Jiang X."/>
            <person name="Kearney S.M."/>
            <person name="Perrotta A.R."/>
            <person name="Berdy B."/>
            <person name="Zhao S."/>
            <person name="Lieberman T.D."/>
            <person name="Swanson P.K."/>
            <person name="Smith M."/>
            <person name="Roesemann S."/>
            <person name="Alexander J.E."/>
            <person name="Rich S.A."/>
            <person name="Livny J."/>
            <person name="Vlamakis H."/>
            <person name="Clish C."/>
            <person name="Bullock K."/>
            <person name="Deik A."/>
            <person name="Scott J."/>
            <person name="Pierce K.A."/>
            <person name="Xavier R.J."/>
            <person name="Alm E.J."/>
        </authorList>
    </citation>
    <scope>NUCLEOTIDE SEQUENCE [LARGE SCALE GENOMIC DNA]</scope>
    <source>
        <strain evidence="6 7">BIOML-A2</strain>
    </source>
</reference>
<dbReference type="PROSITE" id="PS51257">
    <property type="entry name" value="PROKAR_LIPOPROTEIN"/>
    <property type="match status" value="1"/>
</dbReference>
<proteinExistence type="predicted"/>
<protein>
    <submittedName>
        <fullName evidence="6">Glycine/betaine ABC transporter</fullName>
    </submittedName>
</protein>
<sequence>MTHIIKDRMIMRNRTILFTTLLAVTIFFSCGNISDKKIRIAYANWAEGIAVTYLAKEILSEQGYRTELLNADIAPIFTSLARGKTDVFMDSWMPVTHADYFQKYDGKLEILGQIYDSARIGLVVPEYVPIHTIEELGAHTQRFSGEIVGIDAGTGIMKCTEKAIPEYGLDYRLMISSGPAMTALLKKAIDKKEWIVVTGWTPHWMFDRFRLRVLEDSRNVYGEAEQIHSIARKGFSKEHPFAAALLGNIHLSDTEISSLMRAIEETSGTETRAVRQWMDGHRDLIDSWIPEKDEYSR</sequence>
<dbReference type="Gene3D" id="3.40.190.10">
    <property type="entry name" value="Periplasmic binding protein-like II"/>
    <property type="match status" value="1"/>
</dbReference>
<gene>
    <name evidence="6" type="ORF">GKD68_14180</name>
</gene>
<feature type="domain" description="ABC-type glycine betaine transport system substrate-binding" evidence="5">
    <location>
        <begin position="36"/>
        <end position="279"/>
    </location>
</feature>
<evidence type="ECO:0000313" key="7">
    <source>
        <dbReference type="Proteomes" id="UP000432516"/>
    </source>
</evidence>
<evidence type="ECO:0000259" key="5">
    <source>
        <dbReference type="Pfam" id="PF04069"/>
    </source>
</evidence>
<dbReference type="Pfam" id="PF04069">
    <property type="entry name" value="OpuAC"/>
    <property type="match status" value="1"/>
</dbReference>
<evidence type="ECO:0000256" key="4">
    <source>
        <dbReference type="ARBA" id="ARBA00023136"/>
    </source>
</evidence>
<dbReference type="GO" id="GO:0031460">
    <property type="term" value="P:glycine betaine transport"/>
    <property type="evidence" value="ECO:0007669"/>
    <property type="project" value="TreeGrafter"/>
</dbReference>